<dbReference type="SUPFAM" id="SSF51905">
    <property type="entry name" value="FAD/NAD(P)-binding domain"/>
    <property type="match status" value="1"/>
</dbReference>
<dbReference type="PANTHER" id="PTHR13847:SF150">
    <property type="entry name" value="OXIDOREDUCTASE TDA3-RELATED"/>
    <property type="match status" value="1"/>
</dbReference>
<evidence type="ECO:0000313" key="4">
    <source>
        <dbReference type="Proteomes" id="UP001310594"/>
    </source>
</evidence>
<dbReference type="PANTHER" id="PTHR13847">
    <property type="entry name" value="SARCOSINE DEHYDROGENASE-RELATED"/>
    <property type="match status" value="1"/>
</dbReference>
<dbReference type="Pfam" id="PF01266">
    <property type="entry name" value="DAO"/>
    <property type="match status" value="1"/>
</dbReference>
<proteinExistence type="predicted"/>
<protein>
    <recommendedName>
        <fullName evidence="2">FAD dependent oxidoreductase domain-containing protein</fullName>
    </recommendedName>
</protein>
<dbReference type="GO" id="GO:0005737">
    <property type="term" value="C:cytoplasm"/>
    <property type="evidence" value="ECO:0007669"/>
    <property type="project" value="TreeGrafter"/>
</dbReference>
<dbReference type="Proteomes" id="UP001310594">
    <property type="component" value="Unassembled WGS sequence"/>
</dbReference>
<evidence type="ECO:0000259" key="2">
    <source>
        <dbReference type="Pfam" id="PF01266"/>
    </source>
</evidence>
<dbReference type="InterPro" id="IPR006076">
    <property type="entry name" value="FAD-dep_OxRdtase"/>
</dbReference>
<accession>A0AAN7VY02</accession>
<dbReference type="Gene3D" id="3.50.50.60">
    <property type="entry name" value="FAD/NAD(P)-binding domain"/>
    <property type="match status" value="2"/>
</dbReference>
<dbReference type="Gene3D" id="3.30.9.10">
    <property type="entry name" value="D-Amino Acid Oxidase, subunit A, domain 2"/>
    <property type="match status" value="1"/>
</dbReference>
<organism evidence="3 4">
    <name type="scientific">Elasticomyces elasticus</name>
    <dbReference type="NCBI Taxonomy" id="574655"/>
    <lineage>
        <taxon>Eukaryota</taxon>
        <taxon>Fungi</taxon>
        <taxon>Dikarya</taxon>
        <taxon>Ascomycota</taxon>
        <taxon>Pezizomycotina</taxon>
        <taxon>Dothideomycetes</taxon>
        <taxon>Dothideomycetidae</taxon>
        <taxon>Mycosphaerellales</taxon>
        <taxon>Teratosphaeriaceae</taxon>
        <taxon>Elasticomyces</taxon>
    </lineage>
</organism>
<reference evidence="3" key="1">
    <citation type="submission" date="2023-08" db="EMBL/GenBank/DDBJ databases">
        <title>Black Yeasts Isolated from many extreme environments.</title>
        <authorList>
            <person name="Coleine C."/>
            <person name="Stajich J.E."/>
            <person name="Selbmann L."/>
        </authorList>
    </citation>
    <scope>NUCLEOTIDE SEQUENCE</scope>
    <source>
        <strain evidence="3">CCFEE 5810</strain>
    </source>
</reference>
<dbReference type="AlphaFoldDB" id="A0AAN7VY02"/>
<name>A0AAN7VY02_9PEZI</name>
<feature type="signal peptide" evidence="1">
    <location>
        <begin position="1"/>
        <end position="16"/>
    </location>
</feature>
<feature type="domain" description="FAD dependent oxidoreductase" evidence="2">
    <location>
        <begin position="107"/>
        <end position="478"/>
    </location>
</feature>
<evidence type="ECO:0000256" key="1">
    <source>
        <dbReference type="SAM" id="SignalP"/>
    </source>
</evidence>
<dbReference type="EMBL" id="JAVRQU010000023">
    <property type="protein sequence ID" value="KAK5690914.1"/>
    <property type="molecule type" value="Genomic_DNA"/>
</dbReference>
<dbReference type="InterPro" id="IPR036188">
    <property type="entry name" value="FAD/NAD-bd_sf"/>
</dbReference>
<keyword evidence="1" id="KW-0732">Signal</keyword>
<feature type="chain" id="PRO_5042964417" description="FAD dependent oxidoreductase domain-containing protein" evidence="1">
    <location>
        <begin position="17"/>
        <end position="514"/>
    </location>
</feature>
<sequence length="514" mass="54540">MVQLSKLLTLLAATLAASAPLDLEKRTDGTATTALCTSAGCDNCNTGTRTAQQYGQQYFSPMETYKSIRYTGTHTGQAVSQIQLCSPSMGYLAPISPKISLETMPSIVVLGCGIYGLSTAYALARIQNSGQNITIIDVAEYACEGASGRPTTFLSDAHVRNPDLAALLRYSLAMHAELSRRCSGGARWQYQSAQNFDATPANGSIDAEIPAGLSWLKCGEPWTDAQWSRSTEYCSVDSHALGCFLLDEIRAGGAKIMFSTNVVRASRNSGHAVSALHVRPLGGDESSEVEIPCDRLLIAAGPWTAKVLKTLYPSATLDVPIYADTGSYSILLQPLPGGTSQPDWLNKSVVLHTGPRSTQLMMRQDGLVHAATVPPVTLDIGNFAGDSRVTHVGNALHDLETSIQSMLGMPSVTVLRRACFNPVTRSGLPIMSQVPYSCLDQANSTLAADGRDSGVYILGGHGYWGIAASLGSGKLMAQVMLGIKPDISLENFQLGTAPARETANGQDSPSRNGC</sequence>
<gene>
    <name evidence="3" type="ORF">LTR97_012077</name>
</gene>
<evidence type="ECO:0000313" key="3">
    <source>
        <dbReference type="EMBL" id="KAK5690914.1"/>
    </source>
</evidence>
<comment type="caution">
    <text evidence="3">The sequence shown here is derived from an EMBL/GenBank/DDBJ whole genome shotgun (WGS) entry which is preliminary data.</text>
</comment>